<name>A0ABP8JJ37_9ACTN</name>
<keyword evidence="2" id="KW-1185">Reference proteome</keyword>
<proteinExistence type="predicted"/>
<dbReference type="EMBL" id="BAABFR010000026">
    <property type="protein sequence ID" value="GAA4391658.1"/>
    <property type="molecule type" value="Genomic_DNA"/>
</dbReference>
<reference evidence="2" key="1">
    <citation type="journal article" date="2019" name="Int. J. Syst. Evol. Microbiol.">
        <title>The Global Catalogue of Microorganisms (GCM) 10K type strain sequencing project: providing services to taxonomists for standard genome sequencing and annotation.</title>
        <authorList>
            <consortium name="The Broad Institute Genomics Platform"/>
            <consortium name="The Broad Institute Genome Sequencing Center for Infectious Disease"/>
            <person name="Wu L."/>
            <person name="Ma J."/>
        </authorList>
    </citation>
    <scope>NUCLEOTIDE SEQUENCE [LARGE SCALE GENOMIC DNA]</scope>
    <source>
        <strain evidence="2">JCM 17688</strain>
    </source>
</reference>
<organism evidence="1 2">
    <name type="scientific">Tsukamurella soli</name>
    <dbReference type="NCBI Taxonomy" id="644556"/>
    <lineage>
        <taxon>Bacteria</taxon>
        <taxon>Bacillati</taxon>
        <taxon>Actinomycetota</taxon>
        <taxon>Actinomycetes</taxon>
        <taxon>Mycobacteriales</taxon>
        <taxon>Tsukamurellaceae</taxon>
        <taxon>Tsukamurella</taxon>
    </lineage>
</organism>
<protein>
    <submittedName>
        <fullName evidence="1">Uncharacterized protein</fullName>
    </submittedName>
</protein>
<evidence type="ECO:0000313" key="1">
    <source>
        <dbReference type="EMBL" id="GAA4391658.1"/>
    </source>
</evidence>
<gene>
    <name evidence="1" type="ORF">GCM10023147_20780</name>
</gene>
<comment type="caution">
    <text evidence="1">The sequence shown here is derived from an EMBL/GenBank/DDBJ whole genome shotgun (WGS) entry which is preliminary data.</text>
</comment>
<accession>A0ABP8JJ37</accession>
<evidence type="ECO:0000313" key="2">
    <source>
        <dbReference type="Proteomes" id="UP001500635"/>
    </source>
</evidence>
<sequence>MSEPTVDWTVLFAALTKLALREPSQSLRGIHEVMDIVSDIVSDRDNWKRCAEWRKENAGRYEDIREWLRLFPRENAAEFYDECCKVVFPDQYPGEGDAS</sequence>
<dbReference type="RefSeq" id="WP_344994792.1">
    <property type="nucleotide sequence ID" value="NZ_BAABFR010000026.1"/>
</dbReference>
<dbReference type="Proteomes" id="UP001500635">
    <property type="component" value="Unassembled WGS sequence"/>
</dbReference>